<keyword evidence="2" id="KW-1185">Reference proteome</keyword>
<name>A0A444YDR0_ARAHY</name>
<comment type="caution">
    <text evidence="1">The sequence shown here is derived from an EMBL/GenBank/DDBJ whole genome shotgun (WGS) entry which is preliminary data.</text>
</comment>
<sequence length="145" mass="16227">MKGQNSPEEVAGAVGLNCPAFSLLQCRCYCWKVIGNNAYKVNWIIANENEIDKRIVCVTSGGTTAPLEQWCVRYVDNFSSGTICCDLLVPEILDDPLLDCFEATEGLTIQDAKPMKDIGPLSTIDYYDLITIRKRGREKEDKKKN</sequence>
<evidence type="ECO:0000313" key="1">
    <source>
        <dbReference type="EMBL" id="RYR00066.1"/>
    </source>
</evidence>
<dbReference type="STRING" id="3818.A0A444YDR0"/>
<dbReference type="AlphaFoldDB" id="A0A444YDR0"/>
<dbReference type="Gene3D" id="3.40.50.10300">
    <property type="entry name" value="CoaB-like"/>
    <property type="match status" value="1"/>
</dbReference>
<protein>
    <submittedName>
        <fullName evidence="1">Uncharacterized protein</fullName>
    </submittedName>
</protein>
<dbReference type="EMBL" id="SDMP01000017">
    <property type="protein sequence ID" value="RYR00066.1"/>
    <property type="molecule type" value="Genomic_DNA"/>
</dbReference>
<gene>
    <name evidence="1" type="ORF">Ahy_B07g088118</name>
</gene>
<dbReference type="SUPFAM" id="SSF102645">
    <property type="entry name" value="CoaB-like"/>
    <property type="match status" value="1"/>
</dbReference>
<accession>A0A444YDR0</accession>
<proteinExistence type="predicted"/>
<dbReference type="InterPro" id="IPR035929">
    <property type="entry name" value="CoaB-like_sf"/>
</dbReference>
<dbReference type="Proteomes" id="UP000289738">
    <property type="component" value="Chromosome B07"/>
</dbReference>
<evidence type="ECO:0000313" key="2">
    <source>
        <dbReference type="Proteomes" id="UP000289738"/>
    </source>
</evidence>
<reference evidence="1 2" key="1">
    <citation type="submission" date="2019-01" db="EMBL/GenBank/DDBJ databases">
        <title>Sequencing of cultivated peanut Arachis hypogaea provides insights into genome evolution and oil improvement.</title>
        <authorList>
            <person name="Chen X."/>
        </authorList>
    </citation>
    <scope>NUCLEOTIDE SEQUENCE [LARGE SCALE GENOMIC DNA]</scope>
    <source>
        <strain evidence="2">cv. Fuhuasheng</strain>
        <tissue evidence="1">Leaves</tissue>
    </source>
</reference>
<organism evidence="1 2">
    <name type="scientific">Arachis hypogaea</name>
    <name type="common">Peanut</name>
    <dbReference type="NCBI Taxonomy" id="3818"/>
    <lineage>
        <taxon>Eukaryota</taxon>
        <taxon>Viridiplantae</taxon>
        <taxon>Streptophyta</taxon>
        <taxon>Embryophyta</taxon>
        <taxon>Tracheophyta</taxon>
        <taxon>Spermatophyta</taxon>
        <taxon>Magnoliopsida</taxon>
        <taxon>eudicotyledons</taxon>
        <taxon>Gunneridae</taxon>
        <taxon>Pentapetalae</taxon>
        <taxon>rosids</taxon>
        <taxon>fabids</taxon>
        <taxon>Fabales</taxon>
        <taxon>Fabaceae</taxon>
        <taxon>Papilionoideae</taxon>
        <taxon>50 kb inversion clade</taxon>
        <taxon>dalbergioids sensu lato</taxon>
        <taxon>Dalbergieae</taxon>
        <taxon>Pterocarpus clade</taxon>
        <taxon>Arachis</taxon>
    </lineage>
</organism>